<proteinExistence type="predicted"/>
<accession>A0ABQ2RDE1</accession>
<evidence type="ECO:0000313" key="2">
    <source>
        <dbReference type="Proteomes" id="UP000611554"/>
    </source>
</evidence>
<evidence type="ECO:0000313" key="1">
    <source>
        <dbReference type="EMBL" id="GGQ25223.1"/>
    </source>
</evidence>
<dbReference type="EMBL" id="BMQJ01000020">
    <property type="protein sequence ID" value="GGQ25223.1"/>
    <property type="molecule type" value="Genomic_DNA"/>
</dbReference>
<reference evidence="2" key="1">
    <citation type="journal article" date="2019" name="Int. J. Syst. Evol. Microbiol.">
        <title>The Global Catalogue of Microorganisms (GCM) 10K type strain sequencing project: providing services to taxonomists for standard genome sequencing and annotation.</title>
        <authorList>
            <consortium name="The Broad Institute Genomics Platform"/>
            <consortium name="The Broad Institute Genome Sequencing Center for Infectious Disease"/>
            <person name="Wu L."/>
            <person name="Ma J."/>
        </authorList>
    </citation>
    <scope>NUCLEOTIDE SEQUENCE [LARGE SCALE GENOMIC DNA]</scope>
    <source>
        <strain evidence="2">JCM 3115</strain>
    </source>
</reference>
<name>A0ABQ2RDE1_9ACTN</name>
<dbReference type="Proteomes" id="UP000611554">
    <property type="component" value="Unassembled WGS sequence"/>
</dbReference>
<protein>
    <recommendedName>
        <fullName evidence="3">Transposase</fullName>
    </recommendedName>
</protein>
<organism evidence="1 2">
    <name type="scientific">Streptosporangium pseudovulgare</name>
    <dbReference type="NCBI Taxonomy" id="35765"/>
    <lineage>
        <taxon>Bacteria</taxon>
        <taxon>Bacillati</taxon>
        <taxon>Actinomycetota</taxon>
        <taxon>Actinomycetes</taxon>
        <taxon>Streptosporangiales</taxon>
        <taxon>Streptosporangiaceae</taxon>
        <taxon>Streptosporangium</taxon>
    </lineage>
</organism>
<gene>
    <name evidence="1" type="ORF">GCM10010140_64420</name>
</gene>
<sequence length="132" mass="15406">MDYFPWTSGLMVYLKVAFHGTIWRLSETEELYSFLRDWRERYFDNEAVQEAYAELWQCCQALADWLGEHGGLSDLPDDQESDDSVYKILGRADRGDDGWKEYDQVRNQGMDLADAVRASRRKVEKVGRARGL</sequence>
<evidence type="ECO:0008006" key="3">
    <source>
        <dbReference type="Google" id="ProtNLM"/>
    </source>
</evidence>
<keyword evidence="2" id="KW-1185">Reference proteome</keyword>
<comment type="caution">
    <text evidence="1">The sequence shown here is derived from an EMBL/GenBank/DDBJ whole genome shotgun (WGS) entry which is preliminary data.</text>
</comment>